<organism evidence="2 3">
    <name type="scientific">Actinotignum timonense</name>
    <dbReference type="NCBI Taxonomy" id="1870995"/>
    <lineage>
        <taxon>Bacteria</taxon>
        <taxon>Bacillati</taxon>
        <taxon>Actinomycetota</taxon>
        <taxon>Actinomycetes</taxon>
        <taxon>Actinomycetales</taxon>
        <taxon>Actinomycetaceae</taxon>
        <taxon>Actinotignum</taxon>
    </lineage>
</organism>
<feature type="compositionally biased region" description="Polar residues" evidence="1">
    <location>
        <begin position="195"/>
        <end position="223"/>
    </location>
</feature>
<reference evidence="2 3" key="1">
    <citation type="submission" date="2023-10" db="EMBL/GenBank/DDBJ databases">
        <title>Whole Genome based description of the genera Actinobaculum and Actinotignum reveals a complex phylogenetic relationship within the species included in the genus Actinotignum.</title>
        <authorList>
            <person name="Jensen C.S."/>
            <person name="Dargis R."/>
            <person name="Kemp M."/>
            <person name="Christensen J.J."/>
        </authorList>
    </citation>
    <scope>NUCLEOTIDE SEQUENCE [LARGE SCALE GENOMIC DNA]</scope>
    <source>
        <strain evidence="2 3">SLA_B089</strain>
    </source>
</reference>
<evidence type="ECO:0000256" key="1">
    <source>
        <dbReference type="SAM" id="MobiDB-lite"/>
    </source>
</evidence>
<feature type="compositionally biased region" description="Basic and acidic residues" evidence="1">
    <location>
        <begin position="144"/>
        <end position="168"/>
    </location>
</feature>
<evidence type="ECO:0000313" key="3">
    <source>
        <dbReference type="Proteomes" id="UP001284901"/>
    </source>
</evidence>
<comment type="caution">
    <text evidence="2">The sequence shown here is derived from an EMBL/GenBank/DDBJ whole genome shotgun (WGS) entry which is preliminary data.</text>
</comment>
<dbReference type="EMBL" id="JAWNFY010000012">
    <property type="protein sequence ID" value="MDY5146457.1"/>
    <property type="molecule type" value="Genomic_DNA"/>
</dbReference>
<keyword evidence="3" id="KW-1185">Reference proteome</keyword>
<dbReference type="RefSeq" id="WP_274734336.1">
    <property type="nucleotide sequence ID" value="NZ_CAUPFC010000005.1"/>
</dbReference>
<sequence>MSIMGGEQIANTVTATLLQAGLKITGYFLTNSVQAVRLTAQGGLKHLAKMKGVAPSQRDHGRMTIKTLQRKGGDLHSAEITPENLAALKKYLRRTGIDFALERAGEGYFVHFQGSDVALMQHALARIEADLTPTRQQASQSKPGTEKDTPEKDTPEKTASKKDEKAPEADAPAQTGDVTQPADTTPNADAAALSASESQTPQAPATSETLPTSDATPTATVPTSEAAPGKKPVTKEKIQTRSDVARAIEKKARAKKAALNGRPPVPAQVVSKKMGR</sequence>
<dbReference type="Pfam" id="PF12687">
    <property type="entry name" value="DUF3801"/>
    <property type="match status" value="1"/>
</dbReference>
<feature type="region of interest" description="Disordered" evidence="1">
    <location>
        <begin position="253"/>
        <end position="276"/>
    </location>
</feature>
<protein>
    <submittedName>
        <fullName evidence="2">DUF3801 domain-containing protein</fullName>
    </submittedName>
</protein>
<feature type="compositionally biased region" description="Polar residues" evidence="1">
    <location>
        <begin position="133"/>
        <end position="143"/>
    </location>
</feature>
<name>A0ABU5GCT0_9ACTO</name>
<evidence type="ECO:0000313" key="2">
    <source>
        <dbReference type="EMBL" id="MDY5146457.1"/>
    </source>
</evidence>
<feature type="compositionally biased region" description="Low complexity" evidence="1">
    <location>
        <begin position="181"/>
        <end position="192"/>
    </location>
</feature>
<accession>A0ABU5GCT0</accession>
<dbReference type="Proteomes" id="UP001284901">
    <property type="component" value="Unassembled WGS sequence"/>
</dbReference>
<gene>
    <name evidence="2" type="ORF">R6P33_05390</name>
</gene>
<dbReference type="InterPro" id="IPR024234">
    <property type="entry name" value="DUF3801"/>
</dbReference>
<proteinExistence type="predicted"/>
<feature type="region of interest" description="Disordered" evidence="1">
    <location>
        <begin position="131"/>
        <end position="241"/>
    </location>
</feature>